<dbReference type="EMBL" id="BMMH01000011">
    <property type="protein sequence ID" value="GGL28198.1"/>
    <property type="molecule type" value="Genomic_DNA"/>
</dbReference>
<proteinExistence type="predicted"/>
<dbReference type="Gene3D" id="3.90.25.10">
    <property type="entry name" value="UDP-galactose 4-epimerase, domain 1"/>
    <property type="match status" value="1"/>
</dbReference>
<dbReference type="InterPro" id="IPR052718">
    <property type="entry name" value="NmrA-type_oxidoreductase"/>
</dbReference>
<dbReference type="PANTHER" id="PTHR47129:SF1">
    <property type="entry name" value="NMRA-LIKE DOMAIN-CONTAINING PROTEIN"/>
    <property type="match status" value="1"/>
</dbReference>
<protein>
    <submittedName>
        <fullName evidence="1">Uncharacterized protein</fullName>
    </submittedName>
</protein>
<reference evidence="1" key="1">
    <citation type="journal article" date="2014" name="Int. J. Syst. Evol. Microbiol.">
        <title>Complete genome sequence of Corynebacterium casei LMG S-19264T (=DSM 44701T), isolated from a smear-ripened cheese.</title>
        <authorList>
            <consortium name="US DOE Joint Genome Institute (JGI-PGF)"/>
            <person name="Walter F."/>
            <person name="Albersmeier A."/>
            <person name="Kalinowski J."/>
            <person name="Ruckert C."/>
        </authorList>
    </citation>
    <scope>NUCLEOTIDE SEQUENCE</scope>
    <source>
        <strain evidence="1">CGMCC 4.3508</strain>
    </source>
</reference>
<accession>A0A917RT35</accession>
<sequence length="86" mass="8692">MAWTLDDLAAEAAAVSGEPIAYTDLPAAQFAEILTGAGLPDFLVALLVDSEVQISAGALATVTSDLTRLLGRPATPLRDAVVAALG</sequence>
<dbReference type="PANTHER" id="PTHR47129">
    <property type="entry name" value="QUINONE OXIDOREDUCTASE 2"/>
    <property type="match status" value="1"/>
</dbReference>
<dbReference type="AlphaFoldDB" id="A0A917RT35"/>
<evidence type="ECO:0000313" key="1">
    <source>
        <dbReference type="EMBL" id="GGL28198.1"/>
    </source>
</evidence>
<keyword evidence="2" id="KW-1185">Reference proteome</keyword>
<reference evidence="1" key="2">
    <citation type="submission" date="2020-09" db="EMBL/GenBank/DDBJ databases">
        <authorList>
            <person name="Sun Q."/>
            <person name="Zhou Y."/>
        </authorList>
    </citation>
    <scope>NUCLEOTIDE SEQUENCE</scope>
    <source>
        <strain evidence="1">CGMCC 4.3508</strain>
    </source>
</reference>
<dbReference type="Proteomes" id="UP000638263">
    <property type="component" value="Unassembled WGS sequence"/>
</dbReference>
<gene>
    <name evidence="1" type="ORF">GCM10011588_48800</name>
</gene>
<comment type="caution">
    <text evidence="1">The sequence shown here is derived from an EMBL/GenBank/DDBJ whole genome shotgun (WGS) entry which is preliminary data.</text>
</comment>
<evidence type="ECO:0000313" key="2">
    <source>
        <dbReference type="Proteomes" id="UP000638263"/>
    </source>
</evidence>
<organism evidence="1 2">
    <name type="scientific">Nocardia jinanensis</name>
    <dbReference type="NCBI Taxonomy" id="382504"/>
    <lineage>
        <taxon>Bacteria</taxon>
        <taxon>Bacillati</taxon>
        <taxon>Actinomycetota</taxon>
        <taxon>Actinomycetes</taxon>
        <taxon>Mycobacteriales</taxon>
        <taxon>Nocardiaceae</taxon>
        <taxon>Nocardia</taxon>
    </lineage>
</organism>
<name>A0A917RT35_9NOCA</name>
<dbReference type="RefSeq" id="WP_229718951.1">
    <property type="nucleotide sequence ID" value="NZ_BMMH01000011.1"/>
</dbReference>